<dbReference type="Proteomes" id="UP001152485">
    <property type="component" value="Unassembled WGS sequence"/>
</dbReference>
<dbReference type="EMBL" id="CAMAPD010000010">
    <property type="protein sequence ID" value="CAH9060948.1"/>
    <property type="molecule type" value="Genomic_DNA"/>
</dbReference>
<organism evidence="2 3">
    <name type="scientific">Pseudoalteromonas holothuriae</name>
    <dbReference type="NCBI Taxonomy" id="2963714"/>
    <lineage>
        <taxon>Bacteria</taxon>
        <taxon>Pseudomonadati</taxon>
        <taxon>Pseudomonadota</taxon>
        <taxon>Gammaproteobacteria</taxon>
        <taxon>Alteromonadales</taxon>
        <taxon>Pseudoalteromonadaceae</taxon>
        <taxon>Pseudoalteromonas</taxon>
    </lineage>
</organism>
<evidence type="ECO:0000256" key="1">
    <source>
        <dbReference type="SAM" id="Phobius"/>
    </source>
</evidence>
<proteinExistence type="predicted"/>
<evidence type="ECO:0000313" key="2">
    <source>
        <dbReference type="EMBL" id="CAH9060948.1"/>
    </source>
</evidence>
<comment type="caution">
    <text evidence="2">The sequence shown here is derived from an EMBL/GenBank/DDBJ whole genome shotgun (WGS) entry which is preliminary data.</text>
</comment>
<protein>
    <submittedName>
        <fullName evidence="2">Uncharacterized protein</fullName>
    </submittedName>
</protein>
<reference evidence="2 3" key="1">
    <citation type="submission" date="2022-07" db="EMBL/GenBank/DDBJ databases">
        <authorList>
            <person name="Criscuolo A."/>
        </authorList>
    </citation>
    <scope>NUCLEOTIDE SEQUENCE [LARGE SCALE GENOMIC DNA]</scope>
    <source>
        <strain evidence="3">CIP 111951</strain>
    </source>
</reference>
<keyword evidence="1" id="KW-0812">Transmembrane</keyword>
<name>A0ABM9GJF0_9GAMM</name>
<evidence type="ECO:0000313" key="3">
    <source>
        <dbReference type="Proteomes" id="UP001152485"/>
    </source>
</evidence>
<feature type="transmembrane region" description="Helical" evidence="1">
    <location>
        <begin position="12"/>
        <end position="32"/>
    </location>
</feature>
<sequence length="37" mass="3979">MITRPANANSQIRLLGLIWGVVISAFGAYNLFSVLAT</sequence>
<gene>
    <name evidence="2" type="ORF">PSECIP111951_02385</name>
</gene>
<keyword evidence="1" id="KW-0472">Membrane</keyword>
<keyword evidence="1" id="KW-1133">Transmembrane helix</keyword>
<accession>A0ABM9GJF0</accession>